<feature type="compositionally biased region" description="Low complexity" evidence="5">
    <location>
        <begin position="462"/>
        <end position="488"/>
    </location>
</feature>
<evidence type="ECO:0000313" key="8">
    <source>
        <dbReference type="Proteomes" id="UP000234349"/>
    </source>
</evidence>
<feature type="compositionally biased region" description="Low complexity" evidence="5">
    <location>
        <begin position="329"/>
        <end position="343"/>
    </location>
</feature>
<feature type="region of interest" description="Disordered" evidence="5">
    <location>
        <begin position="462"/>
        <end position="489"/>
    </location>
</feature>
<dbReference type="GO" id="GO:0042742">
    <property type="term" value="P:defense response to bacterium"/>
    <property type="evidence" value="ECO:0007669"/>
    <property type="project" value="UniProtKB-KW"/>
</dbReference>
<feature type="compositionally biased region" description="Low complexity" evidence="5">
    <location>
        <begin position="390"/>
        <end position="410"/>
    </location>
</feature>
<evidence type="ECO:0000256" key="4">
    <source>
        <dbReference type="ARBA" id="ARBA00032108"/>
    </source>
</evidence>
<dbReference type="PANTHER" id="PTHR33734">
    <property type="entry name" value="LYSM DOMAIN-CONTAINING GPI-ANCHORED PROTEIN 2"/>
    <property type="match status" value="1"/>
</dbReference>
<dbReference type="SUPFAM" id="SSF54106">
    <property type="entry name" value="LysM domain"/>
    <property type="match status" value="5"/>
</dbReference>
<evidence type="ECO:0000259" key="6">
    <source>
        <dbReference type="PROSITE" id="PS51782"/>
    </source>
</evidence>
<dbReference type="CDD" id="cd00118">
    <property type="entry name" value="LysM"/>
    <property type="match status" value="5"/>
</dbReference>
<reference evidence="7 8" key="1">
    <citation type="submission" date="2016-09" db="EMBL/GenBank/DDBJ databases">
        <authorList>
            <person name="Inglin R.C."/>
        </authorList>
    </citation>
    <scope>NUCLEOTIDE SEQUENCE [LARGE SCALE GENOMIC DNA]</scope>
    <source>
        <strain evidence="7 8">RI-517</strain>
    </source>
</reference>
<dbReference type="InterPro" id="IPR018392">
    <property type="entry name" value="LysM"/>
</dbReference>
<evidence type="ECO:0000313" key="7">
    <source>
        <dbReference type="EMBL" id="PKX79353.1"/>
    </source>
</evidence>
<feature type="domain" description="LysM" evidence="6">
    <location>
        <begin position="624"/>
        <end position="667"/>
    </location>
</feature>
<accession>A0AAX0VCC4</accession>
<organism evidence="7 8">
    <name type="scientific">Latilactobacillus sakei</name>
    <name type="common">Lactobacillus sakei</name>
    <dbReference type="NCBI Taxonomy" id="1599"/>
    <lineage>
        <taxon>Bacteria</taxon>
        <taxon>Bacillati</taxon>
        <taxon>Bacillota</taxon>
        <taxon>Bacilli</taxon>
        <taxon>Lactobacillales</taxon>
        <taxon>Lactobacillaceae</taxon>
        <taxon>Latilactobacillus</taxon>
    </lineage>
</organism>
<feature type="region of interest" description="Disordered" evidence="5">
    <location>
        <begin position="317"/>
        <end position="344"/>
    </location>
</feature>
<feature type="compositionally biased region" description="Low complexity" evidence="5">
    <location>
        <begin position="69"/>
        <end position="111"/>
    </location>
</feature>
<dbReference type="InterPro" id="IPR036779">
    <property type="entry name" value="LysM_dom_sf"/>
</dbReference>
<dbReference type="Pfam" id="PF01476">
    <property type="entry name" value="LysM"/>
    <property type="match status" value="5"/>
</dbReference>
<comment type="caution">
    <text evidence="7">The sequence shown here is derived from an EMBL/GenBank/DDBJ whole genome shotgun (WGS) entry which is preliminary data.</text>
</comment>
<keyword evidence="3" id="KW-0081">Bacteriolytic enzyme</keyword>
<dbReference type="PROSITE" id="PS51782">
    <property type="entry name" value="LYSM"/>
    <property type="match status" value="5"/>
</dbReference>
<keyword evidence="2" id="KW-0929">Antimicrobial</keyword>
<dbReference type="SMART" id="SM00257">
    <property type="entry name" value="LysM"/>
    <property type="match status" value="5"/>
</dbReference>
<feature type="domain" description="LysM" evidence="6">
    <location>
        <begin position="562"/>
        <end position="605"/>
    </location>
</feature>
<feature type="domain" description="LysM" evidence="6">
    <location>
        <begin position="414"/>
        <end position="457"/>
    </location>
</feature>
<dbReference type="SMART" id="SM00047">
    <property type="entry name" value="LYZ2"/>
    <property type="match status" value="1"/>
</dbReference>
<dbReference type="Proteomes" id="UP000234349">
    <property type="component" value="Unassembled WGS sequence"/>
</dbReference>
<feature type="region of interest" description="Disordered" evidence="5">
    <location>
        <begin position="532"/>
        <end position="559"/>
    </location>
</feature>
<dbReference type="RefSeq" id="WP_076631908.1">
    <property type="nucleotide sequence ID" value="NZ_CP017275.1"/>
</dbReference>
<dbReference type="GO" id="GO:0008932">
    <property type="term" value="F:lytic endotransglycosylase activity"/>
    <property type="evidence" value="ECO:0007669"/>
    <property type="project" value="TreeGrafter"/>
</dbReference>
<feature type="domain" description="LysM" evidence="6">
    <location>
        <begin position="487"/>
        <end position="530"/>
    </location>
</feature>
<dbReference type="Gene3D" id="3.10.350.10">
    <property type="entry name" value="LysM domain"/>
    <property type="match status" value="5"/>
</dbReference>
<evidence type="ECO:0000256" key="2">
    <source>
        <dbReference type="ARBA" id="ARBA00022529"/>
    </source>
</evidence>
<dbReference type="PANTHER" id="PTHR33734:SF22">
    <property type="entry name" value="MEMBRANE-BOUND LYTIC MUREIN TRANSGLYCOSYLASE D"/>
    <property type="match status" value="1"/>
</dbReference>
<proteinExistence type="inferred from homology"/>
<evidence type="ECO:0000256" key="1">
    <source>
        <dbReference type="ARBA" id="ARBA00010266"/>
    </source>
</evidence>
<dbReference type="Gene3D" id="1.10.530.10">
    <property type="match status" value="1"/>
</dbReference>
<feature type="compositionally biased region" description="Low complexity" evidence="5">
    <location>
        <begin position="125"/>
        <end position="138"/>
    </location>
</feature>
<evidence type="ECO:0000256" key="3">
    <source>
        <dbReference type="ARBA" id="ARBA00022638"/>
    </source>
</evidence>
<dbReference type="AlphaFoldDB" id="A0AAX0VCC4"/>
<dbReference type="Pfam" id="PF01832">
    <property type="entry name" value="Glucosaminidase"/>
    <property type="match status" value="1"/>
</dbReference>
<dbReference type="GO" id="GO:0004040">
    <property type="term" value="F:amidase activity"/>
    <property type="evidence" value="ECO:0007669"/>
    <property type="project" value="InterPro"/>
</dbReference>
<sequence length="668" mass="71780">MKETRKQRIATQKIILNRQKKELRNKKVRHMTTFAGASFLMGSAVAPSLTSGKVKAAVETVSANETNLNTATSSTSSVANSTTSTSSTDQATSSSQSQSSQTTSSSQSQSQPVVKPQVTENDANKAATAQPKPTQAQPVVGTQNTGANIATAQAIMAYSSTSASTFINSIASSARQLASENDLYASVMIAQASLESGFGNSALGKAPNYNLFGVKGSYNGSSVYMLTNEDDGHGNLYQINAAFRKYPSYYQSLQDYVHVLKNTSFGSTPYYQGAFKSHTTSYQNATQYLQGRYATATNYAASLNRLIQQYNLTQYDTPATSGNNGGTGTTPTNPTTPTKPTNGEKYTVKAGYSVYGIAKRYGISMSTLISWNNIKNNMIHPGDVLIVSANKPTTPTNPTKPTNPTNPKKPANGEKYTVKAGDSVYGIAKRYGISMNTLISWNNIKNNMIHPGDVLIVSAKQTTNPTTPTNPTKPTNPTNPTTPANNQTYTVKSGDSVWAISNRYGVSMANLVKWNNIRNNFIYPGQKLIVGQKSTGQTTPPTNNNNNSSSNNNNGSTTTTAKTYKVKAGDSVWRISQQSGISMAELVRLNNIKNNFIYPGQVLKVSAGKTTTNNNNQTTPNKTKSYTVKSGDSLWSIAQKNGTTISQLKTANNLRSDLILVGQVLKLK</sequence>
<dbReference type="InterPro" id="IPR002901">
    <property type="entry name" value="MGlyc_endo_b_GlcNAc-like_dom"/>
</dbReference>
<dbReference type="Gene3D" id="4.10.80.30">
    <property type="entry name" value="DNA polymerase, domain 6"/>
    <property type="match status" value="1"/>
</dbReference>
<dbReference type="GO" id="GO:0031640">
    <property type="term" value="P:killing of cells of another organism"/>
    <property type="evidence" value="ECO:0007669"/>
    <property type="project" value="UniProtKB-KW"/>
</dbReference>
<protein>
    <recommendedName>
        <fullName evidence="4">Peptidoglycan hydrolase</fullName>
    </recommendedName>
</protein>
<evidence type="ECO:0000256" key="5">
    <source>
        <dbReference type="SAM" id="MobiDB-lite"/>
    </source>
</evidence>
<feature type="region of interest" description="Disordered" evidence="5">
    <location>
        <begin position="69"/>
        <end position="141"/>
    </location>
</feature>
<name>A0AAX0VCC4_LATSK</name>
<comment type="similarity">
    <text evidence="1">Belongs to the glycosyl hydrolase 73 family.</text>
</comment>
<dbReference type="EMBL" id="MKGH01000009">
    <property type="protein sequence ID" value="PKX79353.1"/>
    <property type="molecule type" value="Genomic_DNA"/>
</dbReference>
<feature type="region of interest" description="Disordered" evidence="5">
    <location>
        <begin position="390"/>
        <end position="415"/>
    </location>
</feature>
<gene>
    <name evidence="7" type="ORF">CUR37_02645</name>
</gene>
<feature type="compositionally biased region" description="Low complexity" evidence="5">
    <location>
        <begin position="534"/>
        <end position="559"/>
    </location>
</feature>
<feature type="domain" description="LysM" evidence="6">
    <location>
        <begin position="344"/>
        <end position="387"/>
    </location>
</feature>